<gene>
    <name evidence="3" type="ORF">SRIMR7_15675</name>
</gene>
<evidence type="ECO:0000313" key="3">
    <source>
        <dbReference type="EMBL" id="UNZ03599.1"/>
    </source>
</evidence>
<dbReference type="Proteomes" id="UP000829494">
    <property type="component" value="Chromosome"/>
</dbReference>
<proteinExistence type="predicted"/>
<evidence type="ECO:0000313" key="4">
    <source>
        <dbReference type="Proteomes" id="UP000829494"/>
    </source>
</evidence>
<dbReference type="EMBL" id="CP094298">
    <property type="protein sequence ID" value="UNZ03599.1"/>
    <property type="molecule type" value="Genomic_DNA"/>
</dbReference>
<dbReference type="PANTHER" id="PTHR35400">
    <property type="entry name" value="SLR1083 PROTEIN"/>
    <property type="match status" value="1"/>
</dbReference>
<dbReference type="PANTHER" id="PTHR35400:SF3">
    <property type="entry name" value="SLL1072 PROTEIN"/>
    <property type="match status" value="1"/>
</dbReference>
<dbReference type="CDD" id="cd06260">
    <property type="entry name" value="DUF820-like"/>
    <property type="match status" value="1"/>
</dbReference>
<dbReference type="GeneID" id="66857306"/>
<dbReference type="RefSeq" id="WP_003983402.1">
    <property type="nucleotide sequence ID" value="NZ_CP043497.1"/>
</dbReference>
<organism evidence="3 4">
    <name type="scientific">Streptomyces rimosus subsp. rimosus</name>
    <dbReference type="NCBI Taxonomy" id="132474"/>
    <lineage>
        <taxon>Bacteria</taxon>
        <taxon>Bacillati</taxon>
        <taxon>Actinomycetota</taxon>
        <taxon>Actinomycetes</taxon>
        <taxon>Kitasatosporales</taxon>
        <taxon>Streptomycetaceae</taxon>
        <taxon>Streptomyces</taxon>
    </lineage>
</organism>
<feature type="region of interest" description="Disordered" evidence="1">
    <location>
        <begin position="1"/>
        <end position="20"/>
    </location>
</feature>
<evidence type="ECO:0000259" key="2">
    <source>
        <dbReference type="Pfam" id="PF05685"/>
    </source>
</evidence>
<dbReference type="InterPro" id="IPR011335">
    <property type="entry name" value="Restrct_endonuc-II-like"/>
</dbReference>
<reference evidence="3 4" key="1">
    <citation type="submission" date="2022-03" db="EMBL/GenBank/DDBJ databases">
        <title>Complete genome of Streptomyces rimosus ssp. rimosus R7 (=ATCC 10970).</title>
        <authorList>
            <person name="Beganovic S."/>
            <person name="Ruckert C."/>
            <person name="Busche T."/>
            <person name="Kalinowski J."/>
            <person name="Wittmann C."/>
        </authorList>
    </citation>
    <scope>NUCLEOTIDE SEQUENCE [LARGE SCALE GENOMIC DNA]</scope>
    <source>
        <strain evidence="3 4">R7</strain>
    </source>
</reference>
<dbReference type="Gene3D" id="3.90.1570.10">
    <property type="entry name" value="tt1808, chain A"/>
    <property type="match status" value="1"/>
</dbReference>
<dbReference type="InterPro" id="IPR012296">
    <property type="entry name" value="Nuclease_put_TT1808"/>
</dbReference>
<sequence length="195" mass="21543">MTTSTPRHSPARRAPDSYTTHDLLAPPDIPAHVELIDGCLLSQGRQTAFHSLVIDLLRAGLCRTAPPGLTARCRMTVVIDKRNAPEPDLVIVQAAAARSRDQLSFHARDVLLAVEVVLPQSQALDRDTKPRKYADAGIPHFWRVENDGPGMYPVVHAFGLDPATRTYHPVGTFREQLELDVPFGISIDLTEIDRL</sequence>
<accession>A0ABY3Z0M0</accession>
<name>A0ABY3Z0M0_STRRM</name>
<keyword evidence="4" id="KW-1185">Reference proteome</keyword>
<dbReference type="InterPro" id="IPR008538">
    <property type="entry name" value="Uma2"/>
</dbReference>
<evidence type="ECO:0000256" key="1">
    <source>
        <dbReference type="SAM" id="MobiDB-lite"/>
    </source>
</evidence>
<feature type="domain" description="Putative restriction endonuclease" evidence="2">
    <location>
        <begin position="31"/>
        <end position="187"/>
    </location>
</feature>
<dbReference type="Pfam" id="PF05685">
    <property type="entry name" value="Uma2"/>
    <property type="match status" value="1"/>
</dbReference>
<protein>
    <recommendedName>
        <fullName evidence="2">Putative restriction endonuclease domain-containing protein</fullName>
    </recommendedName>
</protein>
<dbReference type="SUPFAM" id="SSF52980">
    <property type="entry name" value="Restriction endonuclease-like"/>
    <property type="match status" value="1"/>
</dbReference>